<evidence type="ECO:0000256" key="15">
    <source>
        <dbReference type="PIRSR" id="PIRSR605493-1"/>
    </source>
</evidence>
<evidence type="ECO:0000256" key="2">
    <source>
        <dbReference type="ARBA" id="ARBA00001968"/>
    </source>
</evidence>
<feature type="binding site" evidence="15">
    <location>
        <position position="8"/>
    </location>
    <ligand>
        <name>Mg(2+)</name>
        <dbReference type="ChEBI" id="CHEBI:18420"/>
    </ligand>
</feature>
<organism evidence="16 17">
    <name type="scientific">Pseudomonas putida (strain DOT-T1E)</name>
    <dbReference type="NCBI Taxonomy" id="1196325"/>
    <lineage>
        <taxon>Bacteria</taxon>
        <taxon>Pseudomonadati</taxon>
        <taxon>Pseudomonadota</taxon>
        <taxon>Gammaproteobacteria</taxon>
        <taxon>Pseudomonadales</taxon>
        <taxon>Pseudomonadaceae</taxon>
        <taxon>Pseudomonas</taxon>
    </lineage>
</organism>
<proteinExistence type="inferred from homology"/>
<evidence type="ECO:0000256" key="3">
    <source>
        <dbReference type="ARBA" id="ARBA00008621"/>
    </source>
</evidence>
<evidence type="ECO:0000256" key="7">
    <source>
        <dbReference type="ARBA" id="ARBA00016549"/>
    </source>
</evidence>
<dbReference type="HOGENOM" id="CLU_072626_4_2_6"/>
<dbReference type="AlphaFoldDB" id="I7BY66"/>
<dbReference type="EC" id="4.1.3.17" evidence="5"/>
<dbReference type="SUPFAM" id="SSF89562">
    <property type="entry name" value="RraA-like"/>
    <property type="match status" value="1"/>
</dbReference>
<reference evidence="17" key="1">
    <citation type="journal article" date="2013" name="Microb. Biotechnol.">
        <title>Metabolic potential of the organic-solvent tolerant Pseudomonas putida DOT-T1E deduced from its annotated genome.</title>
        <authorList>
            <person name="Udaondo Z."/>
            <person name="Molina L."/>
            <person name="Daniels C."/>
            <person name="Gomez M.J."/>
            <person name="Molina-Henares M.A."/>
            <person name="Matilla M.A."/>
            <person name="Roca A."/>
            <person name="Fernandez M."/>
            <person name="Duque E."/>
            <person name="Segura A."/>
            <person name="Ramos J.L."/>
        </authorList>
    </citation>
    <scope>NUCLEOTIDE SEQUENCE [LARGE SCALE GENOMIC DNA]</scope>
    <source>
        <strain evidence="17">DOT-T1E</strain>
    </source>
</reference>
<evidence type="ECO:0000256" key="9">
    <source>
        <dbReference type="ARBA" id="ARBA00023239"/>
    </source>
</evidence>
<keyword evidence="8 15" id="KW-0479">Metal-binding</keyword>
<dbReference type="GO" id="GO:0046872">
    <property type="term" value="F:metal ion binding"/>
    <property type="evidence" value="ECO:0007669"/>
    <property type="project" value="UniProtKB-KW"/>
</dbReference>
<comment type="function">
    <text evidence="10">Catalyzes the aldol cleavage of 4-hydroxy-4-methyl-2-oxoglutarate (HMG) into 2 molecules of pyruvate. Also contains a secondary oxaloacetate (OAA) decarboxylase activity due to the common pyruvate enolate transition state formed following C-C bond cleavage in the retro-aldol and decarboxylation reactions.</text>
</comment>
<name>I7BY66_PSEPT</name>
<feature type="binding site" evidence="15">
    <location>
        <position position="7"/>
    </location>
    <ligand>
        <name>substrate</name>
    </ligand>
</feature>
<comment type="catalytic activity">
    <reaction evidence="14">
        <text>oxaloacetate + H(+) = pyruvate + CO2</text>
        <dbReference type="Rhea" id="RHEA:15641"/>
        <dbReference type="ChEBI" id="CHEBI:15361"/>
        <dbReference type="ChEBI" id="CHEBI:15378"/>
        <dbReference type="ChEBI" id="CHEBI:16452"/>
        <dbReference type="ChEBI" id="CHEBI:16526"/>
        <dbReference type="EC" id="4.1.1.112"/>
    </reaction>
</comment>
<dbReference type="GO" id="GO:0047443">
    <property type="term" value="F:4-hydroxy-4-methyl-2-oxoglutarate aldolase activity"/>
    <property type="evidence" value="ECO:0007669"/>
    <property type="project" value="UniProtKB-EC"/>
</dbReference>
<dbReference type="KEGG" id="ppx:T1E_3255"/>
<evidence type="ECO:0000313" key="16">
    <source>
        <dbReference type="EMBL" id="AFO49092.1"/>
    </source>
</evidence>
<dbReference type="PANTHER" id="PTHR33254:SF29">
    <property type="entry name" value="REGULATOR OF RIBONUCLEASE ACTIVITY A"/>
    <property type="match status" value="1"/>
</dbReference>
<dbReference type="EMBL" id="CP003734">
    <property type="protein sequence ID" value="AFO49092.1"/>
    <property type="molecule type" value="Genomic_DNA"/>
</dbReference>
<protein>
    <recommendedName>
        <fullName evidence="7">Putative 4-hydroxy-4-methyl-2-oxoglutarate aldolase</fullName>
        <ecNumber evidence="6">4.1.1.112</ecNumber>
        <ecNumber evidence="5">4.1.3.17</ecNumber>
    </recommendedName>
    <alternativeName>
        <fullName evidence="13">Oxaloacetate decarboxylase</fullName>
    </alternativeName>
    <alternativeName>
        <fullName evidence="11">Regulator of ribonuclease activity homolog</fullName>
    </alternativeName>
    <alternativeName>
        <fullName evidence="12">RraA-like protein</fullName>
    </alternativeName>
</protein>
<comment type="cofactor">
    <cofactor evidence="15">
        <name>Mg(2+)</name>
        <dbReference type="ChEBI" id="CHEBI:18420"/>
    </cofactor>
</comment>
<evidence type="ECO:0000256" key="5">
    <source>
        <dbReference type="ARBA" id="ARBA00012213"/>
    </source>
</evidence>
<dbReference type="PATRIC" id="fig|1196325.3.peg.3225"/>
<sequence length="72" mass="7766">MIYGCVRDVDVLIQTDVGVQALASHPMKTDKRGIGDLNVVVTFAGVTFRPGEYVYADNNGVLVSPSPLKMPE</sequence>
<keyword evidence="9" id="KW-0456">Lyase</keyword>
<dbReference type="CDD" id="cd16841">
    <property type="entry name" value="RraA_family"/>
    <property type="match status" value="1"/>
</dbReference>
<evidence type="ECO:0000256" key="4">
    <source>
        <dbReference type="ARBA" id="ARBA00011233"/>
    </source>
</evidence>
<evidence type="ECO:0000313" key="17">
    <source>
        <dbReference type="Proteomes" id="UP000006503"/>
    </source>
</evidence>
<comment type="catalytic activity">
    <reaction evidence="1">
        <text>4-hydroxy-4-methyl-2-oxoglutarate = 2 pyruvate</text>
        <dbReference type="Rhea" id="RHEA:22748"/>
        <dbReference type="ChEBI" id="CHEBI:15361"/>
        <dbReference type="ChEBI" id="CHEBI:58276"/>
        <dbReference type="EC" id="4.1.3.17"/>
    </reaction>
</comment>
<evidence type="ECO:0000256" key="6">
    <source>
        <dbReference type="ARBA" id="ARBA00012947"/>
    </source>
</evidence>
<evidence type="ECO:0000256" key="11">
    <source>
        <dbReference type="ARBA" id="ARBA00029596"/>
    </source>
</evidence>
<evidence type="ECO:0000256" key="10">
    <source>
        <dbReference type="ARBA" id="ARBA00025046"/>
    </source>
</evidence>
<dbReference type="InterPro" id="IPR005493">
    <property type="entry name" value="RraA/RraA-like"/>
</dbReference>
<dbReference type="GO" id="GO:0008948">
    <property type="term" value="F:oxaloacetate decarboxylase activity"/>
    <property type="evidence" value="ECO:0007669"/>
    <property type="project" value="UniProtKB-EC"/>
</dbReference>
<gene>
    <name evidence="16" type="ordered locus">T1E_3255</name>
</gene>
<accession>I7BY66</accession>
<evidence type="ECO:0000256" key="8">
    <source>
        <dbReference type="ARBA" id="ARBA00022723"/>
    </source>
</evidence>
<comment type="cofactor">
    <cofactor evidence="2">
        <name>a divalent metal cation</name>
        <dbReference type="ChEBI" id="CHEBI:60240"/>
    </cofactor>
</comment>
<evidence type="ECO:0000256" key="1">
    <source>
        <dbReference type="ARBA" id="ARBA00001342"/>
    </source>
</evidence>
<dbReference type="EC" id="4.1.1.112" evidence="6"/>
<dbReference type="Proteomes" id="UP000006503">
    <property type="component" value="Chromosome"/>
</dbReference>
<dbReference type="Gene3D" id="3.50.30.40">
    <property type="entry name" value="Ribonuclease E inhibitor RraA/RraA-like"/>
    <property type="match status" value="1"/>
</dbReference>
<dbReference type="InterPro" id="IPR036704">
    <property type="entry name" value="RraA/RraA-like_sf"/>
</dbReference>
<evidence type="ECO:0000256" key="12">
    <source>
        <dbReference type="ARBA" id="ARBA00030169"/>
    </source>
</evidence>
<comment type="subunit">
    <text evidence="4">Homotrimer.</text>
</comment>
<comment type="similarity">
    <text evidence="3">Belongs to the class II aldolase/RraA-like family.</text>
</comment>
<evidence type="ECO:0000256" key="13">
    <source>
        <dbReference type="ARBA" id="ARBA00032305"/>
    </source>
</evidence>
<dbReference type="Pfam" id="PF03737">
    <property type="entry name" value="RraA-like"/>
    <property type="match status" value="1"/>
</dbReference>
<keyword evidence="15" id="KW-0460">Magnesium</keyword>
<dbReference type="PANTHER" id="PTHR33254">
    <property type="entry name" value="4-HYDROXY-4-METHYL-2-OXOGLUTARATE ALDOLASE 3-RELATED"/>
    <property type="match status" value="1"/>
</dbReference>
<evidence type="ECO:0000256" key="14">
    <source>
        <dbReference type="ARBA" id="ARBA00047973"/>
    </source>
</evidence>